<accession>A0AC61DB01</accession>
<keyword evidence="2" id="KW-1185">Reference proteome</keyword>
<comment type="caution">
    <text evidence="1">The sequence shown here is derived from an EMBL/GenBank/DDBJ whole genome shotgun (WGS) entry which is preliminary data.</text>
</comment>
<proteinExistence type="predicted"/>
<organism evidence="1 2">
    <name type="scientific">Sporanaerobium hydrogeniformans</name>
    <dbReference type="NCBI Taxonomy" id="3072179"/>
    <lineage>
        <taxon>Bacteria</taxon>
        <taxon>Bacillati</taxon>
        <taxon>Bacillota</taxon>
        <taxon>Clostridia</taxon>
        <taxon>Lachnospirales</taxon>
        <taxon>Lachnospiraceae</taxon>
        <taxon>Sporanaerobium</taxon>
    </lineage>
</organism>
<evidence type="ECO:0000313" key="2">
    <source>
        <dbReference type="Proteomes" id="UP000224460"/>
    </source>
</evidence>
<name>A0AC61DB01_9FIRM</name>
<evidence type="ECO:0000313" key="1">
    <source>
        <dbReference type="EMBL" id="PHV70444.1"/>
    </source>
</evidence>
<gene>
    <name evidence="1" type="ORF">CS063_10140</name>
</gene>
<dbReference type="Proteomes" id="UP000224460">
    <property type="component" value="Unassembled WGS sequence"/>
</dbReference>
<dbReference type="EMBL" id="PEDL01000010">
    <property type="protein sequence ID" value="PHV70444.1"/>
    <property type="molecule type" value="Genomic_DNA"/>
</dbReference>
<sequence>MKSKLLMGALSLALCTSLLGGCGSGKGTASEPTQKAAEAPKETAKEAEKPAGEKKTIKFLSIWPEDKDNSKLILELTEEYKKENPNFDMEFEYIAPDDLVSKIKVLLASDDLPDVFAYESGEPLAELIDAGAVVDMEAALQDLGIADCVDEGAKSLLKTLVDGRGLYDLPLGLNIEGMWYNKALFEKAGIAEAPKTWDELEAACDKLMAAGIQPIAGGGKDKWPLTRLLNAYIMRSIGVDAMLEVKQGKRKMTDPEFVKAAEVIQNMVKKGYFGQGVTTVDQGTAVSMVLNGQAAMHYNGSWVTENLNSADNAAGPEGIGYFNIPTVAGGPGKLDEYSMNCGNILTFSSKKYDAATADWVKYVFTRMGDKAITDYGAFKGFKINNMPSSLTYYTNIVADNLKAAKGSSLWFEGRFDAKTSKIAQDYVQTLFNGEITPEEYMTAIQDSLDGK</sequence>
<protein>
    <submittedName>
        <fullName evidence="1">Uncharacterized protein</fullName>
    </submittedName>
</protein>
<reference evidence="1" key="1">
    <citation type="submission" date="2017-10" db="EMBL/GenBank/DDBJ databases">
        <title>Genome sequence of cellulolytic Lachnospiraceae bacterium XHS1971 isolated from hotspring sediment.</title>
        <authorList>
            <person name="Vasudevan G."/>
            <person name="Joshi A.J."/>
            <person name="Hivarkar S."/>
            <person name="Lanjekar V.B."/>
            <person name="Dhakephalkar P.K."/>
            <person name="Dagar S."/>
        </authorList>
    </citation>
    <scope>NUCLEOTIDE SEQUENCE</scope>
    <source>
        <strain evidence="1">XHS1971</strain>
    </source>
</reference>